<evidence type="ECO:0000313" key="11">
    <source>
        <dbReference type="Proteomes" id="UP000291000"/>
    </source>
</evidence>
<dbReference type="AlphaFoldDB" id="A0A452F9L5"/>
<evidence type="ECO:0000256" key="5">
    <source>
        <dbReference type="ARBA" id="ARBA00023136"/>
    </source>
</evidence>
<evidence type="ECO:0000256" key="2">
    <source>
        <dbReference type="ARBA" id="ARBA00022692"/>
    </source>
</evidence>
<dbReference type="PROSITE" id="PS51225">
    <property type="entry name" value="MARVEL"/>
    <property type="match status" value="2"/>
</dbReference>
<evidence type="ECO:0000256" key="3">
    <source>
        <dbReference type="ARBA" id="ARBA00022737"/>
    </source>
</evidence>
<evidence type="ECO:0000256" key="8">
    <source>
        <dbReference type="SAM" id="Phobius"/>
    </source>
</evidence>
<dbReference type="Bgee" id="ENSCHIG00000019411">
    <property type="expression patterns" value="Expressed in thymus and 8 other cell types or tissues"/>
</dbReference>
<reference evidence="10" key="3">
    <citation type="submission" date="2025-09" db="UniProtKB">
        <authorList>
            <consortium name="Ensembl"/>
        </authorList>
    </citation>
    <scope>IDENTIFICATION</scope>
</reference>
<keyword evidence="11" id="KW-1185">Reference proteome</keyword>
<dbReference type="Pfam" id="PF01284">
    <property type="entry name" value="MARVEL"/>
    <property type="match status" value="2"/>
</dbReference>
<feature type="transmembrane region" description="Helical" evidence="8">
    <location>
        <begin position="188"/>
        <end position="209"/>
    </location>
</feature>
<protein>
    <recommendedName>
        <fullName evidence="9">MARVEL domain-containing protein</fullName>
    </recommendedName>
</protein>
<evidence type="ECO:0000313" key="10">
    <source>
        <dbReference type="Ensembl" id="ENSCHIP00000020920.1"/>
    </source>
</evidence>
<reference evidence="10 11" key="1">
    <citation type="submission" date="2016-04" db="EMBL/GenBank/DDBJ databases">
        <title>Polished mammalian reference genomes with single-molecule sequencing and chromosome conformation capture applied to the Capra hircus genome.</title>
        <authorList>
            <person name="Bickhart D.M."/>
            <person name="Koren S."/>
            <person name="Rosen B."/>
            <person name="Hastie A."/>
            <person name="Liachko I."/>
            <person name="Sullivan S.T."/>
            <person name="Burton J."/>
            <person name="Sayre B.L."/>
            <person name="Huson H.J."/>
            <person name="Lee J."/>
            <person name="Lam E."/>
            <person name="Kelley C.M."/>
            <person name="Hutchison J.L."/>
            <person name="Zhou Y."/>
            <person name="Sun J."/>
            <person name="Crisa A."/>
            <person name="Schwartz J.C."/>
            <person name="Hammond J.A."/>
            <person name="Schroeder S.G."/>
            <person name="Liu G.E."/>
            <person name="Dunham M."/>
            <person name="Shendure J."/>
            <person name="Sonstegard T.S."/>
            <person name="Phillippy A.M."/>
            <person name="Van Tassell C.P."/>
            <person name="Smith T.P."/>
        </authorList>
    </citation>
    <scope>NUCLEOTIDE SEQUENCE [LARGE SCALE GENOMIC DNA]</scope>
</reference>
<dbReference type="EMBL" id="LWLT01000019">
    <property type="status" value="NOT_ANNOTATED_CDS"/>
    <property type="molecule type" value="Genomic_DNA"/>
</dbReference>
<dbReference type="STRING" id="9925.ENSCHIP00000020920"/>
<keyword evidence="3" id="KW-0677">Repeat</keyword>
<evidence type="ECO:0000256" key="4">
    <source>
        <dbReference type="ARBA" id="ARBA00022989"/>
    </source>
</evidence>
<dbReference type="InterPro" id="IPR047123">
    <property type="entry name" value="MYADM-like"/>
</dbReference>
<keyword evidence="2 7" id="KW-0812">Transmembrane</keyword>
<feature type="domain" description="MARVEL" evidence="9">
    <location>
        <begin position="151"/>
        <end position="302"/>
    </location>
</feature>
<sequence>MPTRASAPDYDDFWGGFWYFRLPELFSTCVAFSLVADMGFERGDLGNWSMSIWCFCFAMTLIIVMVELWKLPSCFPFYWYNFPVTYACYAALVCLSTSIIYSIAYVQFLLHGPSRDRAIAATAFSCIASVVYALDAAWVWDWYDLIDIPCYVHTVPGLLKVLETFVAGLIFAFLSSTSLYLHQPALEWCVAVYSICFILAAVVLLLDLGEREYRLPVPFPIFQLVFTLLSVLLYISAVVLWPLYQFSEELGGQPQRPSDGDCRDELTYDMCTWDRRLAVAVLTAINLLVYVADLVYWARQVSVGTEDHPGTPDPLCSQEVSSPSSGVLCCPLPGSRPPHVLPLSSLSLFCFLRSFCSVSFLLSVVAHVLFCLFLLLLSSCLHFLLSLPFLVIFGFLVSCVLTTSPHFPSSDPSGPETPSFSAYPPLPSPHIIQSSVHLFTPWASGGPHFQSVSVPLAVPWLVCVYACVCWGGSR</sequence>
<feature type="transmembrane region" description="Helical" evidence="8">
    <location>
        <begin position="277"/>
        <end position="298"/>
    </location>
</feature>
<keyword evidence="4 8" id="KW-1133">Transmembrane helix</keyword>
<evidence type="ECO:0000256" key="7">
    <source>
        <dbReference type="PROSITE-ProRule" id="PRU00581"/>
    </source>
</evidence>
<evidence type="ECO:0000256" key="1">
    <source>
        <dbReference type="ARBA" id="ARBA00004141"/>
    </source>
</evidence>
<evidence type="ECO:0000259" key="9">
    <source>
        <dbReference type="PROSITE" id="PS51225"/>
    </source>
</evidence>
<organism evidence="10 11">
    <name type="scientific">Capra hircus</name>
    <name type="common">Goat</name>
    <dbReference type="NCBI Taxonomy" id="9925"/>
    <lineage>
        <taxon>Eukaryota</taxon>
        <taxon>Metazoa</taxon>
        <taxon>Chordata</taxon>
        <taxon>Craniata</taxon>
        <taxon>Vertebrata</taxon>
        <taxon>Euteleostomi</taxon>
        <taxon>Mammalia</taxon>
        <taxon>Eutheria</taxon>
        <taxon>Laurasiatheria</taxon>
        <taxon>Artiodactyla</taxon>
        <taxon>Ruminantia</taxon>
        <taxon>Pecora</taxon>
        <taxon>Bovidae</taxon>
        <taxon>Caprinae</taxon>
        <taxon>Capra</taxon>
    </lineage>
</organism>
<comment type="subcellular location">
    <subcellularLocation>
        <location evidence="1">Membrane</location>
        <topology evidence="1">Multi-pass membrane protein</topology>
    </subcellularLocation>
</comment>
<feature type="transmembrane region" description="Helical" evidence="8">
    <location>
        <begin position="221"/>
        <end position="244"/>
    </location>
</feature>
<dbReference type="GO" id="GO:0005911">
    <property type="term" value="C:cell-cell junction"/>
    <property type="evidence" value="ECO:0007669"/>
    <property type="project" value="TreeGrafter"/>
</dbReference>
<feature type="domain" description="MARVEL" evidence="9">
    <location>
        <begin position="12"/>
        <end position="144"/>
    </location>
</feature>
<name>A0A452F9L5_CAPHI</name>
<dbReference type="Proteomes" id="UP000291000">
    <property type="component" value="Chromosome 21"/>
</dbReference>
<feature type="transmembrane region" description="Helical" evidence="8">
    <location>
        <begin position="351"/>
        <end position="376"/>
    </location>
</feature>
<feature type="transmembrane region" description="Helical" evidence="8">
    <location>
        <begin position="52"/>
        <end position="72"/>
    </location>
</feature>
<feature type="transmembrane region" description="Helical" evidence="8">
    <location>
        <begin position="118"/>
        <end position="140"/>
    </location>
</feature>
<feature type="transmembrane region" description="Helical" evidence="8">
    <location>
        <begin position="84"/>
        <end position="106"/>
    </location>
</feature>
<dbReference type="GO" id="GO:0005886">
    <property type="term" value="C:plasma membrane"/>
    <property type="evidence" value="ECO:0007669"/>
    <property type="project" value="TreeGrafter"/>
</dbReference>
<feature type="transmembrane region" description="Helical" evidence="8">
    <location>
        <begin position="20"/>
        <end position="40"/>
    </location>
</feature>
<dbReference type="InterPro" id="IPR008253">
    <property type="entry name" value="Marvel"/>
</dbReference>
<keyword evidence="5 7" id="KW-0472">Membrane</keyword>
<accession>A0A452F9L5</accession>
<dbReference type="PANTHER" id="PTHR17068:SF3">
    <property type="entry name" value="MYELOID-ASSOCIATED DIFFERENTIATION MARKER"/>
    <property type="match status" value="1"/>
</dbReference>
<feature type="transmembrane region" description="Helical" evidence="8">
    <location>
        <begin position="452"/>
        <end position="472"/>
    </location>
</feature>
<feature type="transmembrane region" description="Helical" evidence="8">
    <location>
        <begin position="160"/>
        <end position="181"/>
    </location>
</feature>
<proteinExistence type="inferred from homology"/>
<reference evidence="10" key="2">
    <citation type="submission" date="2025-08" db="UniProtKB">
        <authorList>
            <consortium name="Ensembl"/>
        </authorList>
    </citation>
    <scope>IDENTIFICATION</scope>
</reference>
<dbReference type="GeneTree" id="ENSGT00950000182933"/>
<evidence type="ECO:0000256" key="6">
    <source>
        <dbReference type="ARBA" id="ARBA00034721"/>
    </source>
</evidence>
<dbReference type="PANTHER" id="PTHR17068">
    <property type="entry name" value="MYELOID-ASSOCIATED DIFFERENTIATION MARKER MYADM FAMILY MEMBER"/>
    <property type="match status" value="1"/>
</dbReference>
<dbReference type="Ensembl" id="ENSCHIT00000028760.1">
    <property type="protein sequence ID" value="ENSCHIP00000020920.1"/>
    <property type="gene ID" value="ENSCHIG00000019411.1"/>
</dbReference>
<feature type="transmembrane region" description="Helical" evidence="8">
    <location>
        <begin position="383"/>
        <end position="403"/>
    </location>
</feature>
<comment type="similarity">
    <text evidence="6">Belongs to the MAL family.</text>
</comment>